<dbReference type="InterPro" id="IPR010992">
    <property type="entry name" value="IHF-like_DNA-bd_dom_sf"/>
</dbReference>
<keyword evidence="2" id="KW-0238">DNA-binding</keyword>
<reference evidence="3" key="1">
    <citation type="submission" date="2022-10" db="EMBL/GenBank/DDBJ databases">
        <title>Host association and intracellularity evolved multiple times independently in the Rickettsiales.</title>
        <authorList>
            <person name="Castelli M."/>
            <person name="Nardi T."/>
            <person name="Gammuto L."/>
            <person name="Bellinzona G."/>
            <person name="Sabaneyeva E."/>
            <person name="Potekhin A."/>
            <person name="Serra V."/>
            <person name="Petroni G."/>
            <person name="Sassera D."/>
        </authorList>
    </citation>
    <scope>NUCLEOTIDE SEQUENCE [LARGE SCALE GENOMIC DNA]</scope>
    <source>
        <strain evidence="3">US_Bl 11III1</strain>
    </source>
</reference>
<organism evidence="3 4">
    <name type="scientific">Candidatus Fokinia crypta</name>
    <dbReference type="NCBI Taxonomy" id="1920990"/>
    <lineage>
        <taxon>Bacteria</taxon>
        <taxon>Pseudomonadati</taxon>
        <taxon>Pseudomonadota</taxon>
        <taxon>Alphaproteobacteria</taxon>
        <taxon>Rickettsiales</taxon>
        <taxon>Candidatus Midichloriaceae</taxon>
        <taxon>Candidatus Fokinia</taxon>
    </lineage>
</organism>
<protein>
    <submittedName>
        <fullName evidence="3">Uncharacterized protein</fullName>
    </submittedName>
</protein>
<keyword evidence="4" id="KW-1185">Reference proteome</keyword>
<dbReference type="RefSeq" id="WP_323721942.1">
    <property type="nucleotide sequence ID" value="NZ_CP110343.1"/>
</dbReference>
<evidence type="ECO:0000256" key="2">
    <source>
        <dbReference type="ARBA" id="ARBA00023125"/>
    </source>
</evidence>
<name>A0ABZ0USF6_9RICK</name>
<accession>A0ABZ0USF6</accession>
<dbReference type="Pfam" id="PF00216">
    <property type="entry name" value="Bac_DNA_binding"/>
    <property type="match status" value="1"/>
</dbReference>
<dbReference type="Proteomes" id="UP001325140">
    <property type="component" value="Chromosome"/>
</dbReference>
<sequence>MNVEIENVMHSQRIIETLVKEHDITQNEASKIWDSFCRNIMGAVMSYAIVSIPGFGMIQMYGKEQDSVVIHYLNMHSAKSVKHAVMLNLTKSSKLSNSSQ</sequence>
<evidence type="ECO:0000313" key="4">
    <source>
        <dbReference type="Proteomes" id="UP001325140"/>
    </source>
</evidence>
<gene>
    <name evidence="3" type="ORF">Fokcrypt_00489</name>
</gene>
<dbReference type="EMBL" id="CP110343">
    <property type="protein sequence ID" value="WPX97964.1"/>
    <property type="molecule type" value="Genomic_DNA"/>
</dbReference>
<proteinExistence type="inferred from homology"/>
<evidence type="ECO:0000313" key="3">
    <source>
        <dbReference type="EMBL" id="WPX97964.1"/>
    </source>
</evidence>
<dbReference type="SUPFAM" id="SSF47729">
    <property type="entry name" value="IHF-like DNA-binding proteins"/>
    <property type="match status" value="1"/>
</dbReference>
<dbReference type="InterPro" id="IPR000119">
    <property type="entry name" value="Hist_DNA-bd"/>
</dbReference>
<comment type="similarity">
    <text evidence="1">Belongs to the bacterial histone-like protein family.</text>
</comment>
<evidence type="ECO:0000256" key="1">
    <source>
        <dbReference type="ARBA" id="ARBA00010529"/>
    </source>
</evidence>